<reference evidence="1" key="1">
    <citation type="journal article" date="2015" name="Nature">
        <title>Complex archaea that bridge the gap between prokaryotes and eukaryotes.</title>
        <authorList>
            <person name="Spang A."/>
            <person name="Saw J.H."/>
            <person name="Jorgensen S.L."/>
            <person name="Zaremba-Niedzwiedzka K."/>
            <person name="Martijn J."/>
            <person name="Lind A.E."/>
            <person name="van Eijk R."/>
            <person name="Schleper C."/>
            <person name="Guy L."/>
            <person name="Ettema T.J."/>
        </authorList>
    </citation>
    <scope>NUCLEOTIDE SEQUENCE</scope>
</reference>
<name>A0A0F9ILH6_9ZZZZ</name>
<dbReference type="EMBL" id="LAZR01012118">
    <property type="protein sequence ID" value="KKM39534.1"/>
    <property type="molecule type" value="Genomic_DNA"/>
</dbReference>
<protein>
    <submittedName>
        <fullName evidence="1">Uncharacterized protein</fullName>
    </submittedName>
</protein>
<comment type="caution">
    <text evidence="1">The sequence shown here is derived from an EMBL/GenBank/DDBJ whole genome shotgun (WGS) entry which is preliminary data.</text>
</comment>
<sequence length="65" mass="7605">MTEQEKRTQLINGMTNWQNTLWMRDGAPKGLDDLKYYANIVHPHHPKRGAYQAARRKHLMQMGVA</sequence>
<organism evidence="1">
    <name type="scientific">marine sediment metagenome</name>
    <dbReference type="NCBI Taxonomy" id="412755"/>
    <lineage>
        <taxon>unclassified sequences</taxon>
        <taxon>metagenomes</taxon>
        <taxon>ecological metagenomes</taxon>
    </lineage>
</organism>
<evidence type="ECO:0000313" key="1">
    <source>
        <dbReference type="EMBL" id="KKM39534.1"/>
    </source>
</evidence>
<proteinExistence type="predicted"/>
<accession>A0A0F9ILH6</accession>
<dbReference type="AlphaFoldDB" id="A0A0F9ILH6"/>
<gene>
    <name evidence="1" type="ORF">LCGC14_1564400</name>
</gene>